<dbReference type="GO" id="GO:0004177">
    <property type="term" value="F:aminopeptidase activity"/>
    <property type="evidence" value="ECO:0007669"/>
    <property type="project" value="UniProtKB-KW"/>
</dbReference>
<keyword evidence="9 15" id="KW-1133">Transmembrane helix</keyword>
<keyword evidence="10 15" id="KW-0472">Membrane</keyword>
<evidence type="ECO:0000313" key="18">
    <source>
        <dbReference type="EMBL" id="KAK7872132.1"/>
    </source>
</evidence>
<comment type="similarity">
    <text evidence="2">Belongs to the peptidase S9B family. DPPIV subfamily.</text>
</comment>
<feature type="transmembrane region" description="Helical" evidence="15">
    <location>
        <begin position="38"/>
        <end position="59"/>
    </location>
</feature>
<keyword evidence="8" id="KW-0735">Signal-anchor</keyword>
<feature type="domain" description="Peptidase S9 prolyl oligopeptidase catalytic" evidence="16">
    <location>
        <begin position="733"/>
        <end position="938"/>
    </location>
</feature>
<evidence type="ECO:0000259" key="16">
    <source>
        <dbReference type="Pfam" id="PF00326"/>
    </source>
</evidence>
<comment type="subcellular location">
    <subcellularLocation>
        <location evidence="12">Endomembrane system</location>
        <topology evidence="12">Single-pass membrane protein</topology>
    </subcellularLocation>
    <subcellularLocation>
        <location evidence="1">Membrane</location>
        <topology evidence="1">Single-pass type II membrane protein</topology>
    </subcellularLocation>
</comment>
<evidence type="ECO:0000256" key="9">
    <source>
        <dbReference type="ARBA" id="ARBA00022989"/>
    </source>
</evidence>
<dbReference type="InterPro" id="IPR001375">
    <property type="entry name" value="Peptidase_S9_cat"/>
</dbReference>
<evidence type="ECO:0000256" key="8">
    <source>
        <dbReference type="ARBA" id="ARBA00022968"/>
    </source>
</evidence>
<reference evidence="18 19" key="1">
    <citation type="submission" date="2024-03" db="EMBL/GenBank/DDBJ databases">
        <title>The genome assembly and annotation of the cricket Gryllus longicercus Weissman &amp; Gray.</title>
        <authorList>
            <person name="Szrajer S."/>
            <person name="Gray D."/>
            <person name="Ylla G."/>
        </authorList>
    </citation>
    <scope>NUCLEOTIDE SEQUENCE [LARGE SCALE GENOMIC DNA]</scope>
    <source>
        <strain evidence="18">DAG 2021-001</strain>
        <tissue evidence="18">Whole body minus gut</tissue>
    </source>
</reference>
<evidence type="ECO:0000256" key="5">
    <source>
        <dbReference type="ARBA" id="ARBA00022692"/>
    </source>
</evidence>
<dbReference type="InterPro" id="IPR050278">
    <property type="entry name" value="Serine_Prot_S9B/DPPIV"/>
</dbReference>
<keyword evidence="3" id="KW-0031">Aminopeptidase</keyword>
<keyword evidence="7" id="KW-0720">Serine protease</keyword>
<accession>A0AAN9W681</accession>
<dbReference type="FunFam" id="3.40.50.1820:FF:000003">
    <property type="entry name" value="Dipeptidyl peptidase 4"/>
    <property type="match status" value="1"/>
</dbReference>
<evidence type="ECO:0000256" key="12">
    <source>
        <dbReference type="ARBA" id="ARBA00037847"/>
    </source>
</evidence>
<keyword evidence="19" id="KW-1185">Reference proteome</keyword>
<evidence type="ECO:0000256" key="6">
    <source>
        <dbReference type="ARBA" id="ARBA00022801"/>
    </source>
</evidence>
<protein>
    <recommendedName>
        <fullName evidence="13">Venom dipeptidyl peptidase 4</fullName>
    </recommendedName>
</protein>
<dbReference type="GO" id="GO:0006508">
    <property type="term" value="P:proteolysis"/>
    <property type="evidence" value="ECO:0007669"/>
    <property type="project" value="UniProtKB-KW"/>
</dbReference>
<dbReference type="GO" id="GO:0012505">
    <property type="term" value="C:endomembrane system"/>
    <property type="evidence" value="ECO:0007669"/>
    <property type="project" value="UniProtKB-SubCell"/>
</dbReference>
<dbReference type="AlphaFoldDB" id="A0AAN9W681"/>
<feature type="compositionally biased region" description="Gly residues" evidence="14">
    <location>
        <begin position="1"/>
        <end position="15"/>
    </location>
</feature>
<organism evidence="18 19">
    <name type="scientific">Gryllus longicercus</name>
    <dbReference type="NCBI Taxonomy" id="2509291"/>
    <lineage>
        <taxon>Eukaryota</taxon>
        <taxon>Metazoa</taxon>
        <taxon>Ecdysozoa</taxon>
        <taxon>Arthropoda</taxon>
        <taxon>Hexapoda</taxon>
        <taxon>Insecta</taxon>
        <taxon>Pterygota</taxon>
        <taxon>Neoptera</taxon>
        <taxon>Polyneoptera</taxon>
        <taxon>Orthoptera</taxon>
        <taxon>Ensifera</taxon>
        <taxon>Gryllidea</taxon>
        <taxon>Grylloidea</taxon>
        <taxon>Gryllidae</taxon>
        <taxon>Gryllinae</taxon>
        <taxon>Gryllus</taxon>
    </lineage>
</organism>
<dbReference type="Pfam" id="PF00930">
    <property type="entry name" value="DPPIV_N"/>
    <property type="match status" value="1"/>
</dbReference>
<dbReference type="PANTHER" id="PTHR11731">
    <property type="entry name" value="PROTEASE FAMILY S9B,C DIPEPTIDYL-PEPTIDASE IV-RELATED"/>
    <property type="match status" value="1"/>
</dbReference>
<keyword evidence="6" id="KW-0378">Hydrolase</keyword>
<dbReference type="SUPFAM" id="SSF82171">
    <property type="entry name" value="DPP6 N-terminal domain-like"/>
    <property type="match status" value="1"/>
</dbReference>
<comment type="caution">
    <text evidence="18">The sequence shown here is derived from an EMBL/GenBank/DDBJ whole genome shotgun (WGS) entry which is preliminary data.</text>
</comment>
<dbReference type="InterPro" id="IPR002469">
    <property type="entry name" value="Peptidase_S9B_N"/>
</dbReference>
<dbReference type="Gene3D" id="2.140.10.30">
    <property type="entry name" value="Dipeptidylpeptidase IV, N-terminal domain"/>
    <property type="match status" value="2"/>
</dbReference>
<evidence type="ECO:0000313" key="19">
    <source>
        <dbReference type="Proteomes" id="UP001378592"/>
    </source>
</evidence>
<evidence type="ECO:0000256" key="3">
    <source>
        <dbReference type="ARBA" id="ARBA00022438"/>
    </source>
</evidence>
<evidence type="ECO:0000256" key="15">
    <source>
        <dbReference type="SAM" id="Phobius"/>
    </source>
</evidence>
<evidence type="ECO:0000256" key="14">
    <source>
        <dbReference type="SAM" id="MobiDB-lite"/>
    </source>
</evidence>
<gene>
    <name evidence="18" type="ORF">R5R35_005205</name>
</gene>
<dbReference type="InterPro" id="IPR029058">
    <property type="entry name" value="AB_hydrolase_fold"/>
</dbReference>
<evidence type="ECO:0000256" key="7">
    <source>
        <dbReference type="ARBA" id="ARBA00022825"/>
    </source>
</evidence>
<dbReference type="Gene3D" id="3.40.50.1820">
    <property type="entry name" value="alpha/beta hydrolase"/>
    <property type="match status" value="1"/>
</dbReference>
<name>A0AAN9W681_9ORTH</name>
<feature type="region of interest" description="Disordered" evidence="14">
    <location>
        <begin position="514"/>
        <end position="555"/>
    </location>
</feature>
<dbReference type="Proteomes" id="UP001378592">
    <property type="component" value="Unassembled WGS sequence"/>
</dbReference>
<keyword evidence="5 15" id="KW-0812">Transmembrane</keyword>
<evidence type="ECO:0000256" key="1">
    <source>
        <dbReference type="ARBA" id="ARBA00004606"/>
    </source>
</evidence>
<evidence type="ECO:0000256" key="2">
    <source>
        <dbReference type="ARBA" id="ARBA00010036"/>
    </source>
</evidence>
<evidence type="ECO:0000256" key="10">
    <source>
        <dbReference type="ARBA" id="ARBA00023136"/>
    </source>
</evidence>
<sequence>MNTMSGGGGGGGGGGKKSKDPEEELVSSNPNQRNWRGIMIALLVIVAVLALIVTSVVLLTPPDEGPRVRGRRFRLGDILGPELAALRFNGSWVSGEELLFRDQWGGISLLNAANLTTRTVMLNTTFKHWNPLRFTMSPDHKYILMAHNVQKLFRYSYLAQYTVYDIATMDTYPLSPGADADDGGAQPYLLLAAWVPRGLGVVMVHNYDIYYRPDPAARGPAYRVTNTGVPGVVFNGVPDWLYEEEVLGSNSALWASDDGHQLLYASFNDSRVEEQRFPWFGVAREDGRLYPEIRSLRYPKPGTPNPSVSLWVADLADPKNINTRDVKPPAAFKHLQDVYVTAATWVSETSVAVVWLNRPQNLSLITVCKGPMWYCMETQRVSGEGRGWVDAGAAPLFSADGSSYVTLAPVRDGAAGYFRHVVHVNVARRRPLPLTRGRCDVVRLLAWDHADQHLYYLAAPEGRPGQLHLYRARALPPSGDEAPGPSQCLTCQPSDPLDNGPYSAFYAAMERGRGGGGAAGNGEPEAVLDEPHENELEEEYGAGDAPSTDTPPFPKKRKAYRWDVMGLLVRPCLYHNAIFSPGLNYLVLECLGPGVPTVQLLATRGGGGGGGGSGSGGGGGGGGGNGVGGGAGPGPNVGPGPGAGPGAGLGGAAGGGNRPRLLATLQNNSALVERASKMALPQVKTFPVQISGGYHAQVRLHLPPGLREDEITRYPLVVQVYGGPGTQLVTERWKLDWSTYLAGSRDFIVAQIDGRGSGGQGYQLLHEVYMRLGSVEVADQLEVTEYLRDSLHFVDSRRVAVWGWSYGGFVAAMALAREQDVFHCGISVAPVTTWRLYDSAYTERYMGLPNLTGNYKGYEEADVSQRVERLRDKMFYLVHGTADDNVHFQQSMALARALANKGVLFRQQVYPDESHSLSGVKRHLYRSMANFLDDCFRKQVPPDQKSGLRNGGGGGGFVGD</sequence>
<evidence type="ECO:0000256" key="11">
    <source>
        <dbReference type="ARBA" id="ARBA00023180"/>
    </source>
</evidence>
<keyword evidence="11" id="KW-0325">Glycoprotein</keyword>
<dbReference type="EMBL" id="JAZDUA010000029">
    <property type="protein sequence ID" value="KAK7872132.1"/>
    <property type="molecule type" value="Genomic_DNA"/>
</dbReference>
<dbReference type="PANTHER" id="PTHR11731:SF200">
    <property type="entry name" value="DIPEPTIDYL PEPTIDASE 10, ISOFORM B"/>
    <property type="match status" value="1"/>
</dbReference>
<feature type="region of interest" description="Disordered" evidence="14">
    <location>
        <begin position="1"/>
        <end position="29"/>
    </location>
</feature>
<dbReference type="SUPFAM" id="SSF53474">
    <property type="entry name" value="alpha/beta-Hydrolases"/>
    <property type="match status" value="1"/>
</dbReference>
<evidence type="ECO:0000256" key="13">
    <source>
        <dbReference type="ARBA" id="ARBA00072929"/>
    </source>
</evidence>
<dbReference type="Pfam" id="PF00326">
    <property type="entry name" value="Peptidase_S9"/>
    <property type="match status" value="1"/>
</dbReference>
<dbReference type="GO" id="GO:0005886">
    <property type="term" value="C:plasma membrane"/>
    <property type="evidence" value="ECO:0007669"/>
    <property type="project" value="TreeGrafter"/>
</dbReference>
<feature type="region of interest" description="Disordered" evidence="14">
    <location>
        <begin position="606"/>
        <end position="653"/>
    </location>
</feature>
<evidence type="ECO:0000259" key="17">
    <source>
        <dbReference type="Pfam" id="PF00930"/>
    </source>
</evidence>
<dbReference type="GO" id="GO:0008239">
    <property type="term" value="F:dipeptidyl-peptidase activity"/>
    <property type="evidence" value="ECO:0007669"/>
    <property type="project" value="TreeGrafter"/>
</dbReference>
<proteinExistence type="inferred from homology"/>
<feature type="domain" description="Dipeptidylpeptidase IV N-terminal" evidence="17">
    <location>
        <begin position="137"/>
        <end position="495"/>
    </location>
</feature>
<evidence type="ECO:0000256" key="4">
    <source>
        <dbReference type="ARBA" id="ARBA00022670"/>
    </source>
</evidence>
<dbReference type="GO" id="GO:0008236">
    <property type="term" value="F:serine-type peptidase activity"/>
    <property type="evidence" value="ECO:0007669"/>
    <property type="project" value="UniProtKB-KW"/>
</dbReference>
<keyword evidence="4" id="KW-0645">Protease</keyword>